<evidence type="ECO:0000256" key="5">
    <source>
        <dbReference type="ARBA" id="ARBA00023239"/>
    </source>
</evidence>
<evidence type="ECO:0000256" key="1">
    <source>
        <dbReference type="ARBA" id="ARBA00001637"/>
    </source>
</evidence>
<gene>
    <name evidence="6 8" type="primary">moaC</name>
    <name evidence="8" type="ORF">ACFFTR_48225</name>
</gene>
<name>A0ABV5MPW6_9ACTN</name>
<evidence type="ECO:0000256" key="4">
    <source>
        <dbReference type="ARBA" id="ARBA00023150"/>
    </source>
</evidence>
<dbReference type="Pfam" id="PF01967">
    <property type="entry name" value="MoaC"/>
    <property type="match status" value="1"/>
</dbReference>
<comment type="pathway">
    <text evidence="2 6">Cofactor biosynthesis; molybdopterin biosynthesis.</text>
</comment>
<feature type="binding site" evidence="6">
    <location>
        <begin position="112"/>
        <end position="113"/>
    </location>
    <ligand>
        <name>substrate</name>
    </ligand>
</feature>
<dbReference type="NCBIfam" id="TIGR00581">
    <property type="entry name" value="moaC"/>
    <property type="match status" value="1"/>
</dbReference>
<dbReference type="SUPFAM" id="SSF55040">
    <property type="entry name" value="Molybdenum cofactor biosynthesis protein C, MoaC"/>
    <property type="match status" value="1"/>
</dbReference>
<evidence type="ECO:0000256" key="3">
    <source>
        <dbReference type="ARBA" id="ARBA00012575"/>
    </source>
</evidence>
<evidence type="ECO:0000256" key="2">
    <source>
        <dbReference type="ARBA" id="ARBA00005046"/>
    </source>
</evidence>
<proteinExistence type="inferred from homology"/>
<dbReference type="RefSeq" id="WP_223100238.1">
    <property type="nucleotide sequence ID" value="NZ_JBHMCA010000084.1"/>
</dbReference>
<keyword evidence="9" id="KW-1185">Reference proteome</keyword>
<dbReference type="Gene3D" id="3.30.70.640">
    <property type="entry name" value="Molybdopterin cofactor biosynthesis C (MoaC) domain"/>
    <property type="match status" value="1"/>
</dbReference>
<feature type="domain" description="Molybdopterin cofactor biosynthesis C (MoaC)" evidence="7">
    <location>
        <begin position="16"/>
        <end position="149"/>
    </location>
</feature>
<sequence>MPNELSHVDASGAARMVDVTAKDVSARRAVAAGLVRTTSAVIALLRDGALPKGDALAVARIAGIMGAKRTPDLIPLCHPIALHGVTVELTLRDETIEIEVVAKTADRTGVEMEALTAVATAGLALIDMIKAVDPAASIDNVRVLRKEGGKTGVWERA</sequence>
<evidence type="ECO:0000256" key="6">
    <source>
        <dbReference type="HAMAP-Rule" id="MF_01224"/>
    </source>
</evidence>
<evidence type="ECO:0000313" key="8">
    <source>
        <dbReference type="EMBL" id="MFB9450906.1"/>
    </source>
</evidence>
<dbReference type="EMBL" id="JBHMCA010000084">
    <property type="protein sequence ID" value="MFB9450906.1"/>
    <property type="molecule type" value="Genomic_DNA"/>
</dbReference>
<dbReference type="Proteomes" id="UP001589608">
    <property type="component" value="Unassembled WGS sequence"/>
</dbReference>
<keyword evidence="5 6" id="KW-0456">Lyase</keyword>
<comment type="catalytic activity">
    <reaction evidence="1 6">
        <text>(8S)-3',8-cyclo-7,8-dihydroguanosine 5'-triphosphate = cyclic pyranopterin phosphate + diphosphate</text>
        <dbReference type="Rhea" id="RHEA:49580"/>
        <dbReference type="ChEBI" id="CHEBI:33019"/>
        <dbReference type="ChEBI" id="CHEBI:59648"/>
        <dbReference type="ChEBI" id="CHEBI:131766"/>
        <dbReference type="EC" id="4.6.1.17"/>
    </reaction>
</comment>
<protein>
    <recommendedName>
        <fullName evidence="3 6">Cyclic pyranopterin monophosphate synthase</fullName>
        <ecNumber evidence="3 6">4.6.1.17</ecNumber>
    </recommendedName>
    <alternativeName>
        <fullName evidence="6">Molybdenum cofactor biosynthesis protein C</fullName>
    </alternativeName>
</protein>
<dbReference type="PANTHER" id="PTHR22960">
    <property type="entry name" value="MOLYBDOPTERIN COFACTOR SYNTHESIS PROTEIN A"/>
    <property type="match status" value="1"/>
</dbReference>
<dbReference type="InterPro" id="IPR047594">
    <property type="entry name" value="MoaC_bact/euk"/>
</dbReference>
<evidence type="ECO:0000259" key="7">
    <source>
        <dbReference type="Pfam" id="PF01967"/>
    </source>
</evidence>
<accession>A0ABV5MPW6</accession>
<dbReference type="InterPro" id="IPR050105">
    <property type="entry name" value="MoCo_biosynth_MoaA/MoaC"/>
</dbReference>
<dbReference type="InterPro" id="IPR023045">
    <property type="entry name" value="MoaC"/>
</dbReference>
<comment type="similarity">
    <text evidence="6">Belongs to the MoaC family.</text>
</comment>
<dbReference type="EC" id="4.6.1.17" evidence="3 6"/>
<feature type="binding site" evidence="6">
    <location>
        <begin position="76"/>
        <end position="78"/>
    </location>
    <ligand>
        <name>substrate</name>
    </ligand>
</feature>
<comment type="subunit">
    <text evidence="6">Homohexamer; trimer of dimers.</text>
</comment>
<keyword evidence="4 6" id="KW-0501">Molybdenum cofactor biosynthesis</keyword>
<dbReference type="HAMAP" id="MF_01224_B">
    <property type="entry name" value="MoaC_B"/>
    <property type="match status" value="1"/>
</dbReference>
<dbReference type="InterPro" id="IPR036522">
    <property type="entry name" value="MoaC_sf"/>
</dbReference>
<comment type="function">
    <text evidence="6">Catalyzes the conversion of (8S)-3',8-cyclo-7,8-dihydroguanosine 5'-triphosphate to cyclic pyranopterin monophosphate (cPMP).</text>
</comment>
<comment type="caution">
    <text evidence="8">The sequence shown here is derived from an EMBL/GenBank/DDBJ whole genome shotgun (WGS) entry which is preliminary data.</text>
</comment>
<feature type="active site" evidence="6">
    <location>
        <position position="127"/>
    </location>
</feature>
<evidence type="ECO:0000313" key="9">
    <source>
        <dbReference type="Proteomes" id="UP001589608"/>
    </source>
</evidence>
<organism evidence="8 9">
    <name type="scientific">Dactylosporangium vinaceum</name>
    <dbReference type="NCBI Taxonomy" id="53362"/>
    <lineage>
        <taxon>Bacteria</taxon>
        <taxon>Bacillati</taxon>
        <taxon>Actinomycetota</taxon>
        <taxon>Actinomycetes</taxon>
        <taxon>Micromonosporales</taxon>
        <taxon>Micromonosporaceae</taxon>
        <taxon>Dactylosporangium</taxon>
    </lineage>
</organism>
<dbReference type="CDD" id="cd01420">
    <property type="entry name" value="MoaC_PE"/>
    <property type="match status" value="1"/>
</dbReference>
<reference evidence="8 9" key="1">
    <citation type="submission" date="2024-09" db="EMBL/GenBank/DDBJ databases">
        <authorList>
            <person name="Sun Q."/>
            <person name="Mori K."/>
        </authorList>
    </citation>
    <scope>NUCLEOTIDE SEQUENCE [LARGE SCALE GENOMIC DNA]</scope>
    <source>
        <strain evidence="8 9">JCM 3307</strain>
    </source>
</reference>
<dbReference type="GO" id="GO:0061799">
    <property type="term" value="F:cyclic pyranopterin monophosphate synthase activity"/>
    <property type="evidence" value="ECO:0007669"/>
    <property type="project" value="UniProtKB-EC"/>
</dbReference>
<dbReference type="NCBIfam" id="NF006870">
    <property type="entry name" value="PRK09364.1"/>
    <property type="match status" value="1"/>
</dbReference>
<dbReference type="InterPro" id="IPR002820">
    <property type="entry name" value="Mopterin_CF_biosynth-C_dom"/>
</dbReference>